<keyword evidence="2" id="KW-1133">Transmembrane helix</keyword>
<feature type="compositionally biased region" description="Polar residues" evidence="1">
    <location>
        <begin position="127"/>
        <end position="138"/>
    </location>
</feature>
<dbReference type="OrthoDB" id="3256715at2759"/>
<evidence type="ECO:0000313" key="3">
    <source>
        <dbReference type="EMBL" id="PPR04068.1"/>
    </source>
</evidence>
<keyword evidence="2" id="KW-0812">Transmembrane</keyword>
<feature type="compositionally biased region" description="Low complexity" evidence="1">
    <location>
        <begin position="96"/>
        <end position="118"/>
    </location>
</feature>
<feature type="compositionally biased region" description="Basic and acidic residues" evidence="1">
    <location>
        <begin position="139"/>
        <end position="149"/>
    </location>
</feature>
<name>A0A409YM05_9AGAR</name>
<evidence type="ECO:0000256" key="1">
    <source>
        <dbReference type="SAM" id="MobiDB-lite"/>
    </source>
</evidence>
<reference evidence="3 4" key="1">
    <citation type="journal article" date="2018" name="Evol. Lett.">
        <title>Horizontal gene cluster transfer increased hallucinogenic mushroom diversity.</title>
        <authorList>
            <person name="Reynolds H.T."/>
            <person name="Vijayakumar V."/>
            <person name="Gluck-Thaler E."/>
            <person name="Korotkin H.B."/>
            <person name="Matheny P.B."/>
            <person name="Slot J.C."/>
        </authorList>
    </citation>
    <scope>NUCLEOTIDE SEQUENCE [LARGE SCALE GENOMIC DNA]</scope>
    <source>
        <strain evidence="3 4">2629</strain>
    </source>
</reference>
<keyword evidence="2" id="KW-0472">Membrane</keyword>
<organism evidence="3 4">
    <name type="scientific">Panaeolus cyanescens</name>
    <dbReference type="NCBI Taxonomy" id="181874"/>
    <lineage>
        <taxon>Eukaryota</taxon>
        <taxon>Fungi</taxon>
        <taxon>Dikarya</taxon>
        <taxon>Basidiomycota</taxon>
        <taxon>Agaricomycotina</taxon>
        <taxon>Agaricomycetes</taxon>
        <taxon>Agaricomycetidae</taxon>
        <taxon>Agaricales</taxon>
        <taxon>Agaricineae</taxon>
        <taxon>Galeropsidaceae</taxon>
        <taxon>Panaeolus</taxon>
    </lineage>
</organism>
<feature type="region of interest" description="Disordered" evidence="1">
    <location>
        <begin position="39"/>
        <end position="154"/>
    </location>
</feature>
<feature type="transmembrane region" description="Helical" evidence="2">
    <location>
        <begin position="219"/>
        <end position="237"/>
    </location>
</feature>
<accession>A0A409YM05</accession>
<evidence type="ECO:0000256" key="2">
    <source>
        <dbReference type="SAM" id="Phobius"/>
    </source>
</evidence>
<proteinExistence type="predicted"/>
<feature type="transmembrane region" description="Helical" evidence="2">
    <location>
        <begin position="249"/>
        <end position="273"/>
    </location>
</feature>
<feature type="compositionally biased region" description="Basic and acidic residues" evidence="1">
    <location>
        <begin position="39"/>
        <end position="69"/>
    </location>
</feature>
<dbReference type="AlphaFoldDB" id="A0A409YM05"/>
<comment type="caution">
    <text evidence="3">The sequence shown here is derived from an EMBL/GenBank/DDBJ whole genome shotgun (WGS) entry which is preliminary data.</text>
</comment>
<dbReference type="InParanoid" id="A0A409YM05"/>
<dbReference type="Proteomes" id="UP000284842">
    <property type="component" value="Unassembled WGS sequence"/>
</dbReference>
<feature type="region of interest" description="Disordered" evidence="1">
    <location>
        <begin position="1"/>
        <end position="23"/>
    </location>
</feature>
<sequence length="357" mass="39980">MKIEWASSFLSDGTRIEPPPSKMHGWIVKMRGTILGDEKVRSEGMREMKRAKSERKKWDEWRERQEKYRGGGQTTKQKGILALFGLGKKNSPPPRRLQSSRQPGSSRPSYHSSNSHGSRAVRPSPKSGGQSYRSTSSRPHSELRRDKGVPKVKIPRTFRSADSDLSMLLAIESSGMPPQASPALHKSIITLHSISLFLSIVILLLSIEDCGTLSLCLNPLFSVCTAGYHILMLGFNYKRTQNAGPWPVGWIIFCYLLSLAWLGAFIAMSIVLANRAKEIPFYDIRIPIPQTSRVSQKMQLMLDAVAFAILGDLAVKLSVESYYLGKVEDEYSDTESLYGRSYTPTLDSFRTIASSRF</sequence>
<evidence type="ECO:0000313" key="4">
    <source>
        <dbReference type="Proteomes" id="UP000284842"/>
    </source>
</evidence>
<keyword evidence="4" id="KW-1185">Reference proteome</keyword>
<gene>
    <name evidence="3" type="ORF">CVT24_010643</name>
</gene>
<feature type="transmembrane region" description="Helical" evidence="2">
    <location>
        <begin position="188"/>
        <end position="207"/>
    </location>
</feature>
<dbReference type="EMBL" id="NHTK01000995">
    <property type="protein sequence ID" value="PPR04068.1"/>
    <property type="molecule type" value="Genomic_DNA"/>
</dbReference>
<protein>
    <recommendedName>
        <fullName evidence="5">MARVEL domain-containing protein</fullName>
    </recommendedName>
</protein>
<evidence type="ECO:0008006" key="5">
    <source>
        <dbReference type="Google" id="ProtNLM"/>
    </source>
</evidence>